<evidence type="ECO:0000313" key="2">
    <source>
        <dbReference type="Proteomes" id="UP001470230"/>
    </source>
</evidence>
<protein>
    <submittedName>
        <fullName evidence="1">Uncharacterized protein</fullName>
    </submittedName>
</protein>
<keyword evidence="2" id="KW-1185">Reference proteome</keyword>
<gene>
    <name evidence="1" type="ORF">M9Y10_034211</name>
</gene>
<proteinExistence type="predicted"/>
<name>A0ABR2KEA0_9EUKA</name>
<comment type="caution">
    <text evidence="1">The sequence shown here is derived from an EMBL/GenBank/DDBJ whole genome shotgun (WGS) entry which is preliminary data.</text>
</comment>
<organism evidence="1 2">
    <name type="scientific">Tritrichomonas musculus</name>
    <dbReference type="NCBI Taxonomy" id="1915356"/>
    <lineage>
        <taxon>Eukaryota</taxon>
        <taxon>Metamonada</taxon>
        <taxon>Parabasalia</taxon>
        <taxon>Tritrichomonadida</taxon>
        <taxon>Tritrichomonadidae</taxon>
        <taxon>Tritrichomonas</taxon>
    </lineage>
</organism>
<evidence type="ECO:0000313" key="1">
    <source>
        <dbReference type="EMBL" id="KAK8889464.1"/>
    </source>
</evidence>
<sequence length="247" mass="29019">MESISETTNENKTFDERKKCLISFINDRWDNIESKIDHLLNCINKNADPMVFERIQLYKEKIFTKSETSGDSPDIDQNDINNLEKRLINSIRGYFPMNSKKFNSIFSSIYSLISQIKVYLDEYDQLEENSSETSSQYSKEPIKNVFIDNMRNGITSLQVENFEKRKQLKNDREKVELFDFLTQENMKYIAKSLLYYQEYRLQIESPQDSAKIEKRMFKSSLDLIFVANAMTAPDKPNNESKPAPDKS</sequence>
<reference evidence="1 2" key="1">
    <citation type="submission" date="2024-04" db="EMBL/GenBank/DDBJ databases">
        <title>Tritrichomonas musculus Genome.</title>
        <authorList>
            <person name="Alves-Ferreira E."/>
            <person name="Grigg M."/>
            <person name="Lorenzi H."/>
            <person name="Galac M."/>
        </authorList>
    </citation>
    <scope>NUCLEOTIDE SEQUENCE [LARGE SCALE GENOMIC DNA]</scope>
    <source>
        <strain evidence="1 2">EAF2021</strain>
    </source>
</reference>
<dbReference type="EMBL" id="JAPFFF010000005">
    <property type="protein sequence ID" value="KAK8889464.1"/>
    <property type="molecule type" value="Genomic_DNA"/>
</dbReference>
<accession>A0ABR2KEA0</accession>
<dbReference type="Proteomes" id="UP001470230">
    <property type="component" value="Unassembled WGS sequence"/>
</dbReference>